<keyword evidence="2" id="KW-0472">Membrane</keyword>
<sequence>MARAPESQSARPGKYREPHSGDAALPVNPRTPEDDRTPDGTDDPQDGGTHGRPTWRPETGTESRTKRRGTRHAGTRRPGHDGRPDSRLPAWLLPAIAGAAVVAVVVLIAAVVVPSVGDHRRTSRWESTSVSLPTSLAGRAKLSGARATNIVKTLSVSGLPAQNVGVYGTYEKGLVVVSASKPSRPLTDADADRQKALVQKAFSTQSALGTSLVLKEQDVGSLGGYVGCGTISAGKVTVCLATDAGSIVTMLAGPGVTDPIALMGQARAATVHRS</sequence>
<keyword evidence="2" id="KW-1133">Transmembrane helix</keyword>
<comment type="caution">
    <text evidence="3">The sequence shown here is derived from an EMBL/GenBank/DDBJ whole genome shotgun (WGS) entry which is preliminary data.</text>
</comment>
<evidence type="ECO:0000256" key="2">
    <source>
        <dbReference type="SAM" id="Phobius"/>
    </source>
</evidence>
<evidence type="ECO:0000313" key="3">
    <source>
        <dbReference type="EMBL" id="MFI7586992.1"/>
    </source>
</evidence>
<feature type="compositionally biased region" description="Polar residues" evidence="1">
    <location>
        <begin position="1"/>
        <end position="10"/>
    </location>
</feature>
<evidence type="ECO:0000313" key="4">
    <source>
        <dbReference type="Proteomes" id="UP001612915"/>
    </source>
</evidence>
<keyword evidence="4" id="KW-1185">Reference proteome</keyword>
<organism evidence="3 4">
    <name type="scientific">Spongisporangium articulatum</name>
    <dbReference type="NCBI Taxonomy" id="3362603"/>
    <lineage>
        <taxon>Bacteria</taxon>
        <taxon>Bacillati</taxon>
        <taxon>Actinomycetota</taxon>
        <taxon>Actinomycetes</taxon>
        <taxon>Kineosporiales</taxon>
        <taxon>Kineosporiaceae</taxon>
        <taxon>Spongisporangium</taxon>
    </lineage>
</organism>
<evidence type="ECO:0000256" key="1">
    <source>
        <dbReference type="SAM" id="MobiDB-lite"/>
    </source>
</evidence>
<protein>
    <submittedName>
        <fullName evidence="3">Uncharacterized protein</fullName>
    </submittedName>
</protein>
<dbReference type="RefSeq" id="WP_398277772.1">
    <property type="nucleotide sequence ID" value="NZ_JBITLV010000002.1"/>
</dbReference>
<feature type="transmembrane region" description="Helical" evidence="2">
    <location>
        <begin position="91"/>
        <end position="113"/>
    </location>
</feature>
<feature type="region of interest" description="Disordered" evidence="1">
    <location>
        <begin position="1"/>
        <end position="85"/>
    </location>
</feature>
<name>A0ABW8AKX6_9ACTN</name>
<keyword evidence="2" id="KW-0812">Transmembrane</keyword>
<reference evidence="3 4" key="1">
    <citation type="submission" date="2024-10" db="EMBL/GenBank/DDBJ databases">
        <title>The Natural Products Discovery Center: Release of the First 8490 Sequenced Strains for Exploring Actinobacteria Biosynthetic Diversity.</title>
        <authorList>
            <person name="Kalkreuter E."/>
            <person name="Kautsar S.A."/>
            <person name="Yang D."/>
            <person name="Bader C.D."/>
            <person name="Teijaro C.N."/>
            <person name="Fluegel L."/>
            <person name="Davis C.M."/>
            <person name="Simpson J.R."/>
            <person name="Lauterbach L."/>
            <person name="Steele A.D."/>
            <person name="Gui C."/>
            <person name="Meng S."/>
            <person name="Li G."/>
            <person name="Viehrig K."/>
            <person name="Ye F."/>
            <person name="Su P."/>
            <person name="Kiefer A.F."/>
            <person name="Nichols A."/>
            <person name="Cepeda A.J."/>
            <person name="Yan W."/>
            <person name="Fan B."/>
            <person name="Jiang Y."/>
            <person name="Adhikari A."/>
            <person name="Zheng C.-J."/>
            <person name="Schuster L."/>
            <person name="Cowan T.M."/>
            <person name="Smanski M.J."/>
            <person name="Chevrette M.G."/>
            <person name="De Carvalho L.P.S."/>
            <person name="Shen B."/>
        </authorList>
    </citation>
    <scope>NUCLEOTIDE SEQUENCE [LARGE SCALE GENOMIC DNA]</scope>
    <source>
        <strain evidence="3 4">NPDC049639</strain>
    </source>
</reference>
<dbReference type="Proteomes" id="UP001612915">
    <property type="component" value="Unassembled WGS sequence"/>
</dbReference>
<proteinExistence type="predicted"/>
<dbReference type="EMBL" id="JBITLV010000002">
    <property type="protein sequence ID" value="MFI7586992.1"/>
    <property type="molecule type" value="Genomic_DNA"/>
</dbReference>
<accession>A0ABW8AKX6</accession>
<gene>
    <name evidence="3" type="ORF">ACIB24_07950</name>
</gene>
<feature type="compositionally biased region" description="Basic residues" evidence="1">
    <location>
        <begin position="65"/>
        <end position="77"/>
    </location>
</feature>